<dbReference type="InterPro" id="IPR043502">
    <property type="entry name" value="DNA/RNA_pol_sf"/>
</dbReference>
<sequence length="252" mass="28654">MPEIWKRSYVVPIFKSGDKHNVDNYRPISKLSTVAKLFEKIVYDNIYPNLRPFLISQQHGFVDGRSTERNLCEFLHRISIAIDQGFQVDVVYIDYSKAFDRIPHAKLINKLEKAGIHGDLLRWLSSYLENRSQAETVKGRVSSFVPVSSGVPQGSHLGPLLFNVFINDINSVFKNSGILLYADEMKIFRCISDSADYLLLQSDLNKLCEYCSDNSMSLNIRKCQVISFSRMNNAVLFHGLRGEGMGGKWYGG</sequence>
<organism evidence="2 3">
    <name type="scientific">Euphydryas editha</name>
    <name type="common">Edith's checkerspot</name>
    <dbReference type="NCBI Taxonomy" id="104508"/>
    <lineage>
        <taxon>Eukaryota</taxon>
        <taxon>Metazoa</taxon>
        <taxon>Ecdysozoa</taxon>
        <taxon>Arthropoda</taxon>
        <taxon>Hexapoda</taxon>
        <taxon>Insecta</taxon>
        <taxon>Pterygota</taxon>
        <taxon>Neoptera</taxon>
        <taxon>Endopterygota</taxon>
        <taxon>Lepidoptera</taxon>
        <taxon>Glossata</taxon>
        <taxon>Ditrysia</taxon>
        <taxon>Papilionoidea</taxon>
        <taxon>Nymphalidae</taxon>
        <taxon>Nymphalinae</taxon>
        <taxon>Euphydryas</taxon>
    </lineage>
</organism>
<evidence type="ECO:0000259" key="1">
    <source>
        <dbReference type="PROSITE" id="PS50878"/>
    </source>
</evidence>
<reference evidence="2" key="1">
    <citation type="submission" date="2022-03" db="EMBL/GenBank/DDBJ databases">
        <authorList>
            <person name="Tunstrom K."/>
        </authorList>
    </citation>
    <scope>NUCLEOTIDE SEQUENCE</scope>
</reference>
<comment type="caution">
    <text evidence="2">The sequence shown here is derived from an EMBL/GenBank/DDBJ whole genome shotgun (WGS) entry which is preliminary data.</text>
</comment>
<proteinExistence type="predicted"/>
<gene>
    <name evidence="2" type="ORF">EEDITHA_LOCUS7183</name>
</gene>
<dbReference type="EMBL" id="CAKOGL010000010">
    <property type="protein sequence ID" value="CAH2091306.1"/>
    <property type="molecule type" value="Genomic_DNA"/>
</dbReference>
<dbReference type="Proteomes" id="UP001153954">
    <property type="component" value="Unassembled WGS sequence"/>
</dbReference>
<dbReference type="CDD" id="cd01650">
    <property type="entry name" value="RT_nLTR_like"/>
    <property type="match status" value="1"/>
</dbReference>
<feature type="domain" description="Reverse transcriptase" evidence="1">
    <location>
        <begin position="1"/>
        <end position="242"/>
    </location>
</feature>
<dbReference type="PROSITE" id="PS50878">
    <property type="entry name" value="RT_POL"/>
    <property type="match status" value="1"/>
</dbReference>
<protein>
    <recommendedName>
        <fullName evidence="1">Reverse transcriptase domain-containing protein</fullName>
    </recommendedName>
</protein>
<accession>A0AAU9TW06</accession>
<dbReference type="Pfam" id="PF00078">
    <property type="entry name" value="RVT_1"/>
    <property type="match status" value="1"/>
</dbReference>
<name>A0AAU9TW06_EUPED</name>
<dbReference type="AlphaFoldDB" id="A0AAU9TW06"/>
<dbReference type="GO" id="GO:0071897">
    <property type="term" value="P:DNA biosynthetic process"/>
    <property type="evidence" value="ECO:0007669"/>
    <property type="project" value="UniProtKB-ARBA"/>
</dbReference>
<keyword evidence="3" id="KW-1185">Reference proteome</keyword>
<dbReference type="SUPFAM" id="SSF56672">
    <property type="entry name" value="DNA/RNA polymerases"/>
    <property type="match status" value="1"/>
</dbReference>
<dbReference type="PANTHER" id="PTHR33332">
    <property type="entry name" value="REVERSE TRANSCRIPTASE DOMAIN-CONTAINING PROTEIN"/>
    <property type="match status" value="1"/>
</dbReference>
<evidence type="ECO:0000313" key="2">
    <source>
        <dbReference type="EMBL" id="CAH2091306.1"/>
    </source>
</evidence>
<evidence type="ECO:0000313" key="3">
    <source>
        <dbReference type="Proteomes" id="UP001153954"/>
    </source>
</evidence>
<dbReference type="InterPro" id="IPR000477">
    <property type="entry name" value="RT_dom"/>
</dbReference>